<reference evidence="1 2" key="1">
    <citation type="submission" date="2019-03" db="EMBL/GenBank/DDBJ databases">
        <title>The genome sequence of a newly discovered highly antifungal drug resistant Aspergillus species, Aspergillus tanneri NIH 1004.</title>
        <authorList>
            <person name="Mounaud S."/>
            <person name="Singh I."/>
            <person name="Joardar V."/>
            <person name="Pakala S."/>
            <person name="Pakala S."/>
            <person name="Venepally P."/>
            <person name="Hoover J."/>
            <person name="Nierman W."/>
            <person name="Chung J."/>
            <person name="Losada L."/>
        </authorList>
    </citation>
    <scope>NUCLEOTIDE SEQUENCE [LARGE SCALE GENOMIC DNA]</scope>
    <source>
        <strain evidence="1 2">NIH1004</strain>
    </source>
</reference>
<organism evidence="1 2">
    <name type="scientific">Aspergillus tanneri</name>
    <dbReference type="NCBI Taxonomy" id="1220188"/>
    <lineage>
        <taxon>Eukaryota</taxon>
        <taxon>Fungi</taxon>
        <taxon>Dikarya</taxon>
        <taxon>Ascomycota</taxon>
        <taxon>Pezizomycotina</taxon>
        <taxon>Eurotiomycetes</taxon>
        <taxon>Eurotiomycetidae</taxon>
        <taxon>Eurotiales</taxon>
        <taxon>Aspergillaceae</taxon>
        <taxon>Aspergillus</taxon>
        <taxon>Aspergillus subgen. Circumdati</taxon>
    </lineage>
</organism>
<name>A0A4S3JAL5_9EURO</name>
<comment type="caution">
    <text evidence="1">The sequence shown here is derived from an EMBL/GenBank/DDBJ whole genome shotgun (WGS) entry which is preliminary data.</text>
</comment>
<keyword evidence="2" id="KW-1185">Reference proteome</keyword>
<dbReference type="EMBL" id="SOSA01000368">
    <property type="protein sequence ID" value="THC91975.1"/>
    <property type="molecule type" value="Genomic_DNA"/>
</dbReference>
<evidence type="ECO:0000313" key="2">
    <source>
        <dbReference type="Proteomes" id="UP000308092"/>
    </source>
</evidence>
<dbReference type="Proteomes" id="UP000308092">
    <property type="component" value="Unassembled WGS sequence"/>
</dbReference>
<accession>A0A4S3JAL5</accession>
<evidence type="ECO:0000313" key="1">
    <source>
        <dbReference type="EMBL" id="THC91975.1"/>
    </source>
</evidence>
<sequence length="50" mass="5548">MDDETHSKAIQAARELLGALVSPAEPVIQDVVMMSSRTMFYQWHSAWGGV</sequence>
<gene>
    <name evidence="1" type="ORF">EYZ11_008562</name>
</gene>
<dbReference type="AlphaFoldDB" id="A0A4S3JAL5"/>
<protein>
    <submittedName>
        <fullName evidence="1">Uncharacterized protein</fullName>
    </submittedName>
</protein>
<dbReference type="VEuPathDB" id="FungiDB:EYZ11_008562"/>
<proteinExistence type="predicted"/>